<dbReference type="PANTHER" id="PTHR30265:SF7">
    <property type="entry name" value="TRANSCRIPTION ANTITERMINATION PROTEIN RFAH"/>
    <property type="match status" value="1"/>
</dbReference>
<sequence length="165" mass="19081">MKAWYLLYCKPRSEVRAQQNLTLQELETYLPMVRSEKKEKNKTVVRKQPLFPNYIFIKFDPEQTSVRQLRSTRGVADLVNCREKLLPIDEQLIIQLKQRELATPLITEKPLQSGDKIQFTEGPFADFDGIFAEKCGDTRCKVLFTFLGQHKSITVEQSAIRAVCA</sequence>
<dbReference type="HAMAP" id="MF_00951">
    <property type="entry name" value="RfaH"/>
    <property type="match status" value="1"/>
</dbReference>
<dbReference type="Proteomes" id="UP000254069">
    <property type="component" value="Unassembled WGS sequence"/>
</dbReference>
<keyword evidence="4" id="KW-0238">DNA-binding</keyword>
<comment type="function">
    <text evidence="4">Enhances distal genes transcription elongation in a specialized subset of operons that encode extracytoplasmic components.</text>
</comment>
<evidence type="ECO:0000256" key="3">
    <source>
        <dbReference type="ARBA" id="ARBA00023163"/>
    </source>
</evidence>
<protein>
    <recommendedName>
        <fullName evidence="4">Transcription antitermination protein RfaH</fullName>
    </recommendedName>
</protein>
<evidence type="ECO:0000313" key="5">
    <source>
        <dbReference type="EMBL" id="SUI45117.1"/>
    </source>
</evidence>
<evidence type="ECO:0000256" key="2">
    <source>
        <dbReference type="ARBA" id="ARBA00023015"/>
    </source>
</evidence>
<dbReference type="CDD" id="cd09892">
    <property type="entry name" value="NGN_SP_RfaH"/>
    <property type="match status" value="1"/>
</dbReference>
<dbReference type="Gene3D" id="3.30.70.940">
    <property type="entry name" value="NusG, N-terminal domain"/>
    <property type="match status" value="1"/>
</dbReference>
<comment type="similarity">
    <text evidence="4">Belongs to the RfaH family.</text>
</comment>
<organism evidence="5 6">
    <name type="scientific">Shewanella algae</name>
    <dbReference type="NCBI Taxonomy" id="38313"/>
    <lineage>
        <taxon>Bacteria</taxon>
        <taxon>Pseudomonadati</taxon>
        <taxon>Pseudomonadota</taxon>
        <taxon>Gammaproteobacteria</taxon>
        <taxon>Alteromonadales</taxon>
        <taxon>Shewanellaceae</taxon>
        <taxon>Shewanella</taxon>
    </lineage>
</organism>
<name>A0A379YIU3_9GAMM</name>
<dbReference type="GO" id="GO:0005829">
    <property type="term" value="C:cytosol"/>
    <property type="evidence" value="ECO:0007669"/>
    <property type="project" value="TreeGrafter"/>
</dbReference>
<dbReference type="SMART" id="SM00738">
    <property type="entry name" value="NGN"/>
    <property type="match status" value="1"/>
</dbReference>
<evidence type="ECO:0000256" key="4">
    <source>
        <dbReference type="HAMAP-Rule" id="MF_00951"/>
    </source>
</evidence>
<dbReference type="AlphaFoldDB" id="A0A379YIU3"/>
<dbReference type="GeneID" id="93808481"/>
<dbReference type="RefSeq" id="WP_025011089.1">
    <property type="nucleotide sequence ID" value="NZ_AP024609.1"/>
</dbReference>
<dbReference type="GO" id="GO:0006354">
    <property type="term" value="P:DNA-templated transcription elongation"/>
    <property type="evidence" value="ECO:0007669"/>
    <property type="project" value="InterPro"/>
</dbReference>
<comment type="subunit">
    <text evidence="4">Interacts with both the nontemplate DNA and the RNA polymerase (RNAP).</text>
</comment>
<dbReference type="InterPro" id="IPR006645">
    <property type="entry name" value="NGN-like_dom"/>
</dbReference>
<accession>A0A379YIU3</accession>
<gene>
    <name evidence="4 5" type="primary">rfaH</name>
    <name evidence="5" type="ORF">NCTC10738_00021</name>
</gene>
<dbReference type="GO" id="GO:0001073">
    <property type="term" value="F:transcription antitermination factor activity, DNA binding"/>
    <property type="evidence" value="ECO:0007669"/>
    <property type="project" value="UniProtKB-UniRule"/>
</dbReference>
<keyword evidence="1 4" id="KW-0889">Transcription antitermination</keyword>
<dbReference type="GO" id="GO:0003677">
    <property type="term" value="F:DNA binding"/>
    <property type="evidence" value="ECO:0007669"/>
    <property type="project" value="UniProtKB-UniRule"/>
</dbReference>
<dbReference type="NCBIfam" id="NF006534">
    <property type="entry name" value="PRK09014.1"/>
    <property type="match status" value="1"/>
</dbReference>
<dbReference type="EMBL" id="UGYO01000001">
    <property type="protein sequence ID" value="SUI45117.1"/>
    <property type="molecule type" value="Genomic_DNA"/>
</dbReference>
<dbReference type="Pfam" id="PF02357">
    <property type="entry name" value="NusG"/>
    <property type="match status" value="1"/>
</dbReference>
<evidence type="ECO:0000313" key="6">
    <source>
        <dbReference type="Proteomes" id="UP000254069"/>
    </source>
</evidence>
<dbReference type="InterPro" id="IPR043425">
    <property type="entry name" value="NusG-like"/>
</dbReference>
<evidence type="ECO:0000256" key="1">
    <source>
        <dbReference type="ARBA" id="ARBA00022814"/>
    </source>
</evidence>
<proteinExistence type="inferred from homology"/>
<dbReference type="InterPro" id="IPR008991">
    <property type="entry name" value="Translation_prot_SH3-like_sf"/>
</dbReference>
<reference evidence="5 6" key="1">
    <citation type="submission" date="2018-06" db="EMBL/GenBank/DDBJ databases">
        <authorList>
            <consortium name="Pathogen Informatics"/>
            <person name="Doyle S."/>
        </authorList>
    </citation>
    <scope>NUCLEOTIDE SEQUENCE [LARGE SCALE GENOMIC DNA]</scope>
    <source>
        <strain evidence="5 6">NCTC10738</strain>
    </source>
</reference>
<keyword evidence="6" id="KW-1185">Reference proteome</keyword>
<dbReference type="NCBIfam" id="TIGR01955">
    <property type="entry name" value="RfaH"/>
    <property type="match status" value="1"/>
</dbReference>
<keyword evidence="3 4" id="KW-0804">Transcription</keyword>
<dbReference type="SUPFAM" id="SSF50104">
    <property type="entry name" value="Translation proteins SH3-like domain"/>
    <property type="match status" value="1"/>
</dbReference>
<dbReference type="InterPro" id="IPR036735">
    <property type="entry name" value="NGN_dom_sf"/>
</dbReference>
<keyword evidence="2 4" id="KW-0805">Transcription regulation</keyword>
<dbReference type="PANTHER" id="PTHR30265">
    <property type="entry name" value="RHO-INTERACTING TRANSCRIPTION TERMINATION FACTOR NUSG"/>
    <property type="match status" value="1"/>
</dbReference>
<dbReference type="InterPro" id="IPR010215">
    <property type="entry name" value="Transcription_antiterm_RfaH"/>
</dbReference>
<dbReference type="SUPFAM" id="SSF82679">
    <property type="entry name" value="N-utilization substance G protein NusG, N-terminal domain"/>
    <property type="match status" value="1"/>
</dbReference>